<feature type="region of interest" description="Disordered" evidence="1">
    <location>
        <begin position="1"/>
        <end position="26"/>
    </location>
</feature>
<proteinExistence type="predicted"/>
<evidence type="ECO:0000313" key="2">
    <source>
        <dbReference type="EMBL" id="WAR20824.1"/>
    </source>
</evidence>
<organism evidence="2 3">
    <name type="scientific">Mya arenaria</name>
    <name type="common">Soft-shell clam</name>
    <dbReference type="NCBI Taxonomy" id="6604"/>
    <lineage>
        <taxon>Eukaryota</taxon>
        <taxon>Metazoa</taxon>
        <taxon>Spiralia</taxon>
        <taxon>Lophotrochozoa</taxon>
        <taxon>Mollusca</taxon>
        <taxon>Bivalvia</taxon>
        <taxon>Autobranchia</taxon>
        <taxon>Heteroconchia</taxon>
        <taxon>Euheterodonta</taxon>
        <taxon>Imparidentia</taxon>
        <taxon>Neoheterodontei</taxon>
        <taxon>Myida</taxon>
        <taxon>Myoidea</taxon>
        <taxon>Myidae</taxon>
        <taxon>Mya</taxon>
    </lineage>
</organism>
<name>A0ABY7FIW7_MYAAR</name>
<accession>A0ABY7FIW7</accession>
<evidence type="ECO:0000313" key="3">
    <source>
        <dbReference type="Proteomes" id="UP001164746"/>
    </source>
</evidence>
<feature type="region of interest" description="Disordered" evidence="1">
    <location>
        <begin position="323"/>
        <end position="351"/>
    </location>
</feature>
<feature type="compositionally biased region" description="Polar residues" evidence="1">
    <location>
        <begin position="323"/>
        <end position="333"/>
    </location>
</feature>
<dbReference type="EMBL" id="CP111023">
    <property type="protein sequence ID" value="WAR20824.1"/>
    <property type="molecule type" value="Genomic_DNA"/>
</dbReference>
<reference evidence="2" key="1">
    <citation type="submission" date="2022-11" db="EMBL/GenBank/DDBJ databases">
        <title>Centuries of genome instability and evolution in soft-shell clam transmissible cancer (bioRxiv).</title>
        <authorList>
            <person name="Hart S.F.M."/>
            <person name="Yonemitsu M.A."/>
            <person name="Giersch R.M."/>
            <person name="Beal B.F."/>
            <person name="Arriagada G."/>
            <person name="Davis B.W."/>
            <person name="Ostrander E.A."/>
            <person name="Goff S.P."/>
            <person name="Metzger M.J."/>
        </authorList>
    </citation>
    <scope>NUCLEOTIDE SEQUENCE</scope>
    <source>
        <strain evidence="2">MELC-2E11</strain>
        <tissue evidence="2">Siphon/mantle</tissue>
    </source>
</reference>
<gene>
    <name evidence="2" type="ORF">MAR_014798</name>
</gene>
<protein>
    <submittedName>
        <fullName evidence="2">Uncharacterized protein</fullName>
    </submittedName>
</protein>
<dbReference type="Proteomes" id="UP001164746">
    <property type="component" value="Chromosome 12"/>
</dbReference>
<evidence type="ECO:0000256" key="1">
    <source>
        <dbReference type="SAM" id="MobiDB-lite"/>
    </source>
</evidence>
<keyword evidence="3" id="KW-1185">Reference proteome</keyword>
<sequence>MDDRKTCNTLDADYERPDTASRSSPMMVGSARLNRNKVTERLELHLDLEDFTTLATLRARPSRDMYTVTKYTDTGSGTNVTKTAHTPRTIEVNLPKTYLTRCGSLMLYSDSRAMKDGTSRGAATPWNQRGTLNGSFKLEGHGMTPQSSVAESYPQWGKLIHTKHSTCTTPSTIDRQISRDRKEYLNLMHRREAEQSPRSWSYAVTPVSIVKPDNSHDVQPDDVIAYKSREPTNQEKYLTMIRQTWKGGRTVAEHKQLEAARELSRRVSPWTNEWIQKQSTIIYTEPVSVLSRRKSRKRTAPKTASPDSYDIENARIALLQSATSRVPTNTPLQASRVPRGQHRPVSNGGKRLVPQTTLYIPTVNSSITELTEY</sequence>